<feature type="chain" id="PRO_5035771889" description="MACPF domain-containing protein" evidence="2">
    <location>
        <begin position="22"/>
        <end position="695"/>
    </location>
</feature>
<evidence type="ECO:0000256" key="1">
    <source>
        <dbReference type="SAM" id="Phobius"/>
    </source>
</evidence>
<feature type="signal peptide" evidence="2">
    <location>
        <begin position="1"/>
        <end position="21"/>
    </location>
</feature>
<dbReference type="OrthoDB" id="6053253at2759"/>
<feature type="domain" description="MACPF" evidence="3">
    <location>
        <begin position="134"/>
        <end position="239"/>
    </location>
</feature>
<evidence type="ECO:0000259" key="3">
    <source>
        <dbReference type="Pfam" id="PF01823"/>
    </source>
</evidence>
<dbReference type="InterPro" id="IPR039707">
    <property type="entry name" value="MPEG1"/>
</dbReference>
<evidence type="ECO:0000313" key="5">
    <source>
        <dbReference type="Proteomes" id="UP000683360"/>
    </source>
</evidence>
<dbReference type="Pfam" id="PF01823">
    <property type="entry name" value="MACPF"/>
    <property type="match status" value="1"/>
</dbReference>
<dbReference type="InterPro" id="IPR020864">
    <property type="entry name" value="MACPF"/>
</dbReference>
<keyword evidence="1" id="KW-0472">Membrane</keyword>
<keyword evidence="1" id="KW-0812">Transmembrane</keyword>
<keyword evidence="2" id="KW-0732">Signal</keyword>
<evidence type="ECO:0000313" key="4">
    <source>
        <dbReference type="EMBL" id="CAG2221298.1"/>
    </source>
</evidence>
<reference evidence="4" key="1">
    <citation type="submission" date="2021-03" db="EMBL/GenBank/DDBJ databases">
        <authorList>
            <person name="Bekaert M."/>
        </authorList>
    </citation>
    <scope>NUCLEOTIDE SEQUENCE</scope>
</reference>
<keyword evidence="1" id="KW-1133">Transmembrane helix</keyword>
<dbReference type="GO" id="GO:0030670">
    <property type="term" value="C:phagocytic vesicle membrane"/>
    <property type="evidence" value="ECO:0007669"/>
    <property type="project" value="UniProtKB-SubCell"/>
</dbReference>
<dbReference type="GO" id="GO:0002250">
    <property type="term" value="P:adaptive immune response"/>
    <property type="evidence" value="ECO:0007669"/>
    <property type="project" value="UniProtKB-KW"/>
</dbReference>
<evidence type="ECO:0000256" key="2">
    <source>
        <dbReference type="SAM" id="SignalP"/>
    </source>
</evidence>
<dbReference type="Proteomes" id="UP000683360">
    <property type="component" value="Unassembled WGS sequence"/>
</dbReference>
<dbReference type="PANTHER" id="PTHR31463:SF1">
    <property type="entry name" value="MACROPHAGE-EXPRESSED GENE 1 PROTEIN"/>
    <property type="match status" value="1"/>
</dbReference>
<feature type="transmembrane region" description="Helical" evidence="1">
    <location>
        <begin position="648"/>
        <end position="671"/>
    </location>
</feature>
<gene>
    <name evidence="4" type="ORF">MEDL_34677</name>
</gene>
<dbReference type="EMBL" id="CAJPWZ010001680">
    <property type="protein sequence ID" value="CAG2221298.1"/>
    <property type="molecule type" value="Genomic_DNA"/>
</dbReference>
<dbReference type="AlphaFoldDB" id="A0A8S3SHX6"/>
<accession>A0A8S3SHX6</accession>
<name>A0A8S3SHX6_MYTED</name>
<proteinExistence type="predicted"/>
<keyword evidence="5" id="KW-1185">Reference proteome</keyword>
<dbReference type="PANTHER" id="PTHR31463">
    <property type="entry name" value="MACROPHAGE-EXPRESSED GENE 1 PROTEIN"/>
    <property type="match status" value="1"/>
</dbReference>
<protein>
    <recommendedName>
        <fullName evidence="3">MACPF domain-containing protein</fullName>
    </recommendedName>
</protein>
<dbReference type="GO" id="GO:0045087">
    <property type="term" value="P:innate immune response"/>
    <property type="evidence" value="ECO:0007669"/>
    <property type="project" value="UniProtKB-KW"/>
</dbReference>
<sequence>MMKYSHFILFVLLHITVVATSNRKHPETCLNQLSKTKNIFEVLPGSGWDNLRNTDEYRVIDISYNKCQMTADQIFLIPDEFNVEPIKASKIESFADTFNSFQAFTSATSASINAEFSASESGFFGREKAQISGSFSLDAQFTMKKQLETNSSLLRVSARYPRYRITMKPDTRLDPAFRKRLQKIAALVETKQDPLAMFEAQLLVRDFGTHVLSNILVGGMLESARESLGIDVSNSETSTKTYFHRLEHSQVSTYGGPLFKTGNFSIDQWENGLEYNLVAIDRSGSSIFNFINPYTLPEIQPETVYKLENLAMMAVQGYYTQNTIYGCTDPNFVNFNSNANVDDGTCGISGENYLIGGFYQKCSEEVAYFCDGFSFVNPRTDNYSCPSGFTSILLWKGRKSYDAICRRTNCLNWNSESVNEYTVLEYSAYWCAPHGSQPSQSPGFLFGGFWNPSYQNNPITGGNYCPNGFSQSNLGIDLLLCYANDIGEHRLNSIPFGGFFSSTAGNPLIKNNVGHNPPSFTSEYDKNCPPKFTKHLVSVDENTEIYYCGVTKQSKNFETRNAVRPPFMKRPLIKPYDLANAIIKMTEMEAATIKLISLEESDTRLTSLQKASYKYLQLSQGFEKSVNLTQSDDLLKNTDKSNYQQNTIVAVIAVVSVGTLVIVLVLVTIYVRKRKGRQEEYINISSNDNNSVTEY</sequence>
<comment type="caution">
    <text evidence="4">The sequence shown here is derived from an EMBL/GenBank/DDBJ whole genome shotgun (WGS) entry which is preliminary data.</text>
</comment>
<organism evidence="4 5">
    <name type="scientific">Mytilus edulis</name>
    <name type="common">Blue mussel</name>
    <dbReference type="NCBI Taxonomy" id="6550"/>
    <lineage>
        <taxon>Eukaryota</taxon>
        <taxon>Metazoa</taxon>
        <taxon>Spiralia</taxon>
        <taxon>Lophotrochozoa</taxon>
        <taxon>Mollusca</taxon>
        <taxon>Bivalvia</taxon>
        <taxon>Autobranchia</taxon>
        <taxon>Pteriomorphia</taxon>
        <taxon>Mytilida</taxon>
        <taxon>Mytiloidea</taxon>
        <taxon>Mytilidae</taxon>
        <taxon>Mytilinae</taxon>
        <taxon>Mytilus</taxon>
    </lineage>
</organism>